<dbReference type="KEGG" id="samy:DB32_001732"/>
<dbReference type="AlphaFoldDB" id="A0A0F6W139"/>
<protein>
    <submittedName>
        <fullName evidence="1">Uncharacterized protein</fullName>
    </submittedName>
</protein>
<accession>A0A0F6W139</accession>
<dbReference type="EMBL" id="CP011125">
    <property type="protein sequence ID" value="AKF04583.1"/>
    <property type="molecule type" value="Genomic_DNA"/>
</dbReference>
<evidence type="ECO:0000313" key="1">
    <source>
        <dbReference type="EMBL" id="AKF04583.1"/>
    </source>
</evidence>
<keyword evidence="2" id="KW-1185">Reference proteome</keyword>
<name>A0A0F6W139_9BACT</name>
<evidence type="ECO:0000313" key="2">
    <source>
        <dbReference type="Proteomes" id="UP000034883"/>
    </source>
</evidence>
<gene>
    <name evidence="1" type="ORF">DB32_001732</name>
</gene>
<sequence>MHDAGSSPESGEVNLEAAVLDALEGVMSPATAMRVVLTALRYAERAALPRDPEAMSRFVIGPLREAVEECVGSVAYDAVSDRLSPLLLMASSGVRPRHRTWHEESGVVNVERARERETIRPPRGVDSMLVVTRDPAFVERMRAATTDTIEVAPVERAIDLVTRSQRAHASGLAAIAVVDALLPSVDLTTIAALATRPDAPFDVVLVGATGGQLRRIRYQIAASHRWVACEIEHAADIAVRELARARAAG</sequence>
<organism evidence="1 2">
    <name type="scientific">Sandaracinus amylolyticus</name>
    <dbReference type="NCBI Taxonomy" id="927083"/>
    <lineage>
        <taxon>Bacteria</taxon>
        <taxon>Pseudomonadati</taxon>
        <taxon>Myxococcota</taxon>
        <taxon>Polyangia</taxon>
        <taxon>Polyangiales</taxon>
        <taxon>Sandaracinaceae</taxon>
        <taxon>Sandaracinus</taxon>
    </lineage>
</organism>
<dbReference type="Proteomes" id="UP000034883">
    <property type="component" value="Chromosome"/>
</dbReference>
<dbReference type="STRING" id="927083.DB32_001732"/>
<reference evidence="1 2" key="1">
    <citation type="submission" date="2015-03" db="EMBL/GenBank/DDBJ databases">
        <title>Genome assembly of Sandaracinus amylolyticus DSM 53668.</title>
        <authorList>
            <person name="Sharma G."/>
            <person name="Subramanian S."/>
        </authorList>
    </citation>
    <scope>NUCLEOTIDE SEQUENCE [LARGE SCALE GENOMIC DNA]</scope>
    <source>
        <strain evidence="1 2">DSM 53668</strain>
    </source>
</reference>
<proteinExistence type="predicted"/>